<gene>
    <name evidence="1" type="ORF">D0911_10465</name>
</gene>
<dbReference type="Proteomes" id="UP000274695">
    <property type="component" value="Unassembled WGS sequence"/>
</dbReference>
<dbReference type="RefSeq" id="WP_123182566.1">
    <property type="nucleotide sequence ID" value="NZ_RHGB01000010.1"/>
</dbReference>
<reference evidence="1 2" key="1">
    <citation type="submission" date="2018-10" db="EMBL/GenBank/DDBJ databases">
        <title>Draft genome sequence of Zhongshania sp. DSW25-10.</title>
        <authorList>
            <person name="Oh J."/>
        </authorList>
    </citation>
    <scope>NUCLEOTIDE SEQUENCE [LARGE SCALE GENOMIC DNA]</scope>
    <source>
        <strain evidence="1 2">DSW25-10</strain>
    </source>
</reference>
<keyword evidence="2" id="KW-1185">Reference proteome</keyword>
<sequence length="426" mass="47377">MAEIKGISLRMNQQLIKKLADQLKSSAEGALPPGKESEFLGFQMHDGVAYSLTNEAARTFNEVVSKLLGQKQFSKKFSSKYVEKKLKAVFAELLSNPKCDLEKKISDLGDELSSFDQNNIVFLKIEGIVLSACLTIGKVRFVPGDEYLIQNINDKSSAIIKTSKNDEESKKSFKDLIEQQSRSEFQGGCVGVVEVNAEPVRAFEYAKEEVRRAIDLLRFSTKAIYPLSEDIRIGLKGDHPKTQRQGFIASEIGFNTQGDSVGSVLPFEINEDAIRRMDEIGVFLVSDALSKKQTNNLEEALIRAIHWFSVALTQSELSNSFLFLVVALESLFKAERGNSIGGTVAESVAFIMADNLEGRKQLISIVRDYYGKRSGVAHGGNKSITDSELFTLINIVGTTLMVVIEKLKEFSSQKELMGWIEEMKLK</sequence>
<comment type="caution">
    <text evidence="1">The sequence shown here is derived from an EMBL/GenBank/DDBJ whole genome shotgun (WGS) entry which is preliminary data.</text>
</comment>
<dbReference type="EMBL" id="RHGB01000010">
    <property type="protein sequence ID" value="RNL63517.1"/>
    <property type="molecule type" value="Genomic_DNA"/>
</dbReference>
<evidence type="ECO:0008006" key="3">
    <source>
        <dbReference type="Google" id="ProtNLM"/>
    </source>
</evidence>
<organism evidence="1 2">
    <name type="scientific">Zhongshania marina</name>
    <dbReference type="NCBI Taxonomy" id="2304603"/>
    <lineage>
        <taxon>Bacteria</taxon>
        <taxon>Pseudomonadati</taxon>
        <taxon>Pseudomonadota</taxon>
        <taxon>Gammaproteobacteria</taxon>
        <taxon>Cellvibrionales</taxon>
        <taxon>Spongiibacteraceae</taxon>
        <taxon>Zhongshania</taxon>
    </lineage>
</organism>
<evidence type="ECO:0000313" key="1">
    <source>
        <dbReference type="EMBL" id="RNL63517.1"/>
    </source>
</evidence>
<accession>A0ABX9W223</accession>
<name>A0ABX9W223_9GAMM</name>
<protein>
    <recommendedName>
        <fullName evidence="3">Apea-like HEPN domain-containing protein</fullName>
    </recommendedName>
</protein>
<proteinExistence type="predicted"/>
<evidence type="ECO:0000313" key="2">
    <source>
        <dbReference type="Proteomes" id="UP000274695"/>
    </source>
</evidence>